<evidence type="ECO:0000313" key="2">
    <source>
        <dbReference type="Proteomes" id="UP000614469"/>
    </source>
</evidence>
<organism evidence="1 2">
    <name type="scientific">Candidatus Desulfolinea nitratireducens</name>
    <dbReference type="NCBI Taxonomy" id="2841698"/>
    <lineage>
        <taxon>Bacteria</taxon>
        <taxon>Bacillati</taxon>
        <taxon>Chloroflexota</taxon>
        <taxon>Anaerolineae</taxon>
        <taxon>Anaerolineales</taxon>
        <taxon>Anaerolineales incertae sedis</taxon>
        <taxon>Candidatus Desulfolinea</taxon>
    </lineage>
</organism>
<dbReference type="AlphaFoldDB" id="A0A8J6TIN5"/>
<protein>
    <recommendedName>
        <fullName evidence="3">Nucleotidyltransferase family protein</fullName>
    </recommendedName>
</protein>
<proteinExistence type="predicted"/>
<evidence type="ECO:0000313" key="1">
    <source>
        <dbReference type="EMBL" id="MBC8335955.1"/>
    </source>
</evidence>
<comment type="caution">
    <text evidence="1">The sequence shown here is derived from an EMBL/GenBank/DDBJ whole genome shotgun (WGS) entry which is preliminary data.</text>
</comment>
<dbReference type="Proteomes" id="UP000614469">
    <property type="component" value="Unassembled WGS sequence"/>
</dbReference>
<dbReference type="EMBL" id="JACNJN010000133">
    <property type="protein sequence ID" value="MBC8335955.1"/>
    <property type="molecule type" value="Genomic_DNA"/>
</dbReference>
<sequence length="176" mass="20238">MKKINKMNEAELSAFVQAHLEKEGIDVVLSGGSVVTIYSNNKYVSKDLDLVNRYAINHKKIRSVMIKLGFQEQGRYFTHLDTELFIEFPAGPLAIGEEVISDIVEREVETGTLRIISPTDCVKDRLAAYYHWNDHQCLVQAEYVAQSQNVDLEEVEKWSEREGMLAKFEEIRSRLK</sequence>
<reference evidence="1 2" key="1">
    <citation type="submission" date="2020-08" db="EMBL/GenBank/DDBJ databases">
        <title>Bridging the membrane lipid divide: bacteria of the FCB group superphylum have the potential to synthesize archaeal ether lipids.</title>
        <authorList>
            <person name="Villanueva L."/>
            <person name="Von Meijenfeldt F.A.B."/>
            <person name="Westbye A.B."/>
            <person name="Yadav S."/>
            <person name="Hopmans E.C."/>
            <person name="Dutilh B.E."/>
            <person name="Sinninghe Damste J.S."/>
        </authorList>
    </citation>
    <scope>NUCLEOTIDE SEQUENCE [LARGE SCALE GENOMIC DNA]</scope>
    <source>
        <strain evidence="1">NIOZ-UU36</strain>
    </source>
</reference>
<evidence type="ECO:0008006" key="3">
    <source>
        <dbReference type="Google" id="ProtNLM"/>
    </source>
</evidence>
<name>A0A8J6TIN5_9CHLR</name>
<gene>
    <name evidence="1" type="ORF">H8E29_11865</name>
</gene>
<accession>A0A8J6TIN5</accession>